<dbReference type="Pfam" id="PF00107">
    <property type="entry name" value="ADH_zinc_N"/>
    <property type="match status" value="1"/>
</dbReference>
<feature type="domain" description="Enoyl reductase (ER)" evidence="2">
    <location>
        <begin position="19"/>
        <end position="337"/>
    </location>
</feature>
<dbReference type="PANTHER" id="PTHR43205:SF7">
    <property type="entry name" value="PROSTAGLANDIN REDUCTASE 1"/>
    <property type="match status" value="1"/>
</dbReference>
<dbReference type="Pfam" id="PF16884">
    <property type="entry name" value="ADH_N_2"/>
    <property type="match status" value="1"/>
</dbReference>
<evidence type="ECO:0000313" key="3">
    <source>
        <dbReference type="EMBL" id="MZR12346.1"/>
    </source>
</evidence>
<sequence length="340" mass="36165">MSITAKRIVLAKRPQGAVSAENFRLESHELPDPAQGEVVVRVHAMSLDPYMRGRMDAAKSYAKPVEVDDVMEGGTVGEVIASNADGFAEGDMVFGMTGWCDHAVMPAKELRRVPDGVPPTAVLGVLGMPGFTGWYGLTQIGQPKAGETVVVAAATGPVGSMVGQLAKHKGLRAVGIAGGEKKCAHAKEVFGFDACLDHRAYADAKEMRQAIAGACPDGIDIYFENVGGKVLEGVLPNMNTFGRMPVCGVIAWYDGAGADEPNKLPAAWRSILVNRLTVQGFIIMDQWDRLNEFLSEVAPLVADGTIKYTEDVAEGLENAPEAFMSMLKGGNFGKQIVKVA</sequence>
<dbReference type="AlphaFoldDB" id="A0A845LYB1"/>
<dbReference type="InterPro" id="IPR020843">
    <property type="entry name" value="ER"/>
</dbReference>
<reference evidence="3 4" key="1">
    <citation type="submission" date="2019-12" db="EMBL/GenBank/DDBJ databases">
        <title>Maritimibacter sp. nov. sp. isolated from sea sand.</title>
        <authorList>
            <person name="Kim J."/>
            <person name="Jeong S.E."/>
            <person name="Jung H.S."/>
            <person name="Jeon C.O."/>
        </authorList>
    </citation>
    <scope>NUCLEOTIDE SEQUENCE [LARGE SCALE GENOMIC DNA]</scope>
    <source>
        <strain evidence="3 4">DP07</strain>
    </source>
</reference>
<organism evidence="3 4">
    <name type="scientific">Maritimibacter harenae</name>
    <dbReference type="NCBI Taxonomy" id="2606218"/>
    <lineage>
        <taxon>Bacteria</taxon>
        <taxon>Pseudomonadati</taxon>
        <taxon>Pseudomonadota</taxon>
        <taxon>Alphaproteobacteria</taxon>
        <taxon>Rhodobacterales</taxon>
        <taxon>Roseobacteraceae</taxon>
        <taxon>Maritimibacter</taxon>
    </lineage>
</organism>
<keyword evidence="1" id="KW-0560">Oxidoreductase</keyword>
<dbReference type="SMART" id="SM00829">
    <property type="entry name" value="PKS_ER"/>
    <property type="match status" value="1"/>
</dbReference>
<dbReference type="InterPro" id="IPR041694">
    <property type="entry name" value="ADH_N_2"/>
</dbReference>
<dbReference type="SUPFAM" id="SSF50129">
    <property type="entry name" value="GroES-like"/>
    <property type="match status" value="2"/>
</dbReference>
<proteinExistence type="predicted"/>
<dbReference type="InterPro" id="IPR045010">
    <property type="entry name" value="MDR_fam"/>
</dbReference>
<dbReference type="GO" id="GO:0016628">
    <property type="term" value="F:oxidoreductase activity, acting on the CH-CH group of donors, NAD or NADP as acceptor"/>
    <property type="evidence" value="ECO:0007669"/>
    <property type="project" value="InterPro"/>
</dbReference>
<evidence type="ECO:0000259" key="2">
    <source>
        <dbReference type="SMART" id="SM00829"/>
    </source>
</evidence>
<evidence type="ECO:0000256" key="1">
    <source>
        <dbReference type="ARBA" id="ARBA00023002"/>
    </source>
</evidence>
<dbReference type="RefSeq" id="WP_161350474.1">
    <property type="nucleotide sequence ID" value="NZ_WTUX01000010.1"/>
</dbReference>
<dbReference type="InterPro" id="IPR013149">
    <property type="entry name" value="ADH-like_C"/>
</dbReference>
<evidence type="ECO:0000313" key="4">
    <source>
        <dbReference type="Proteomes" id="UP000467322"/>
    </source>
</evidence>
<dbReference type="Gene3D" id="3.90.180.10">
    <property type="entry name" value="Medium-chain alcohol dehydrogenases, catalytic domain"/>
    <property type="match status" value="1"/>
</dbReference>
<dbReference type="CDD" id="cd05288">
    <property type="entry name" value="PGDH"/>
    <property type="match status" value="1"/>
</dbReference>
<name>A0A845LYB1_9RHOB</name>
<dbReference type="InterPro" id="IPR036291">
    <property type="entry name" value="NAD(P)-bd_dom_sf"/>
</dbReference>
<dbReference type="Proteomes" id="UP000467322">
    <property type="component" value="Unassembled WGS sequence"/>
</dbReference>
<dbReference type="FunFam" id="3.40.50.720:FF:000121">
    <property type="entry name" value="Prostaglandin reductase 2"/>
    <property type="match status" value="1"/>
</dbReference>
<gene>
    <name evidence="3" type="ORF">GQE99_04880</name>
</gene>
<comment type="caution">
    <text evidence="3">The sequence shown here is derived from an EMBL/GenBank/DDBJ whole genome shotgun (WGS) entry which is preliminary data.</text>
</comment>
<dbReference type="Gene3D" id="3.40.50.720">
    <property type="entry name" value="NAD(P)-binding Rossmann-like Domain"/>
    <property type="match status" value="1"/>
</dbReference>
<protein>
    <submittedName>
        <fullName evidence="3">Zinc-binding dehydrogenase</fullName>
    </submittedName>
</protein>
<accession>A0A845LYB1</accession>
<keyword evidence="4" id="KW-1185">Reference proteome</keyword>
<dbReference type="SUPFAM" id="SSF51735">
    <property type="entry name" value="NAD(P)-binding Rossmann-fold domains"/>
    <property type="match status" value="1"/>
</dbReference>
<dbReference type="PANTHER" id="PTHR43205">
    <property type="entry name" value="PROSTAGLANDIN REDUCTASE"/>
    <property type="match status" value="1"/>
</dbReference>
<dbReference type="InterPro" id="IPR011032">
    <property type="entry name" value="GroES-like_sf"/>
</dbReference>
<dbReference type="EMBL" id="WTUX01000010">
    <property type="protein sequence ID" value="MZR12346.1"/>
    <property type="molecule type" value="Genomic_DNA"/>
</dbReference>